<protein>
    <recommendedName>
        <fullName evidence="4">Homeodomain-like</fullName>
    </recommendedName>
</protein>
<organism evidence="2 3">
    <name type="scientific">Phytophthora cactorum</name>
    <dbReference type="NCBI Taxonomy" id="29920"/>
    <lineage>
        <taxon>Eukaryota</taxon>
        <taxon>Sar</taxon>
        <taxon>Stramenopiles</taxon>
        <taxon>Oomycota</taxon>
        <taxon>Peronosporomycetes</taxon>
        <taxon>Peronosporales</taxon>
        <taxon>Peronosporaceae</taxon>
        <taxon>Phytophthora</taxon>
    </lineage>
</organism>
<dbReference type="VEuPathDB" id="FungiDB:PC110_g9586"/>
<comment type="caution">
    <text evidence="2">The sequence shown here is derived from an EMBL/GenBank/DDBJ whole genome shotgun (WGS) entry which is preliminary data.</text>
</comment>
<keyword evidence="1" id="KW-1133">Transmembrane helix</keyword>
<name>A0A8T1BC81_9STRA</name>
<evidence type="ECO:0000313" key="2">
    <source>
        <dbReference type="EMBL" id="KAG2899157.1"/>
    </source>
</evidence>
<keyword evidence="1" id="KW-0812">Transmembrane</keyword>
<dbReference type="EMBL" id="RCMI01000740">
    <property type="protein sequence ID" value="KAG2899157.1"/>
    <property type="molecule type" value="Genomic_DNA"/>
</dbReference>
<keyword evidence="1" id="KW-0472">Membrane</keyword>
<evidence type="ECO:0000256" key="1">
    <source>
        <dbReference type="SAM" id="Phobius"/>
    </source>
</evidence>
<sequence>MTFSTDMRWRAIVLMYVYSVETATVATVLGTSVRSLGRWYRRIRKTGNVLKDKPRTRTSRWPSHVCAFIHQYVQDHPCFDFEELRYELQALDTTGINVSDSTICRALRFDLNLTRKALTKRARESMPRECRAARLSPFYSGPDQIVLSTKHPMMEDLCFAATAGRQGTTLLKCRFRGKRVSILAVMGMQGVFGGEIRTALFHV</sequence>
<evidence type="ECO:0000313" key="3">
    <source>
        <dbReference type="Proteomes" id="UP000774804"/>
    </source>
</evidence>
<reference evidence="2" key="1">
    <citation type="submission" date="2018-10" db="EMBL/GenBank/DDBJ databases">
        <title>Effector identification in a new, highly contiguous assembly of the strawberry crown rot pathogen Phytophthora cactorum.</title>
        <authorList>
            <person name="Armitage A.D."/>
            <person name="Nellist C.F."/>
            <person name="Bates H."/>
            <person name="Vickerstaff R.J."/>
            <person name="Harrison R.J."/>
        </authorList>
    </citation>
    <scope>NUCLEOTIDE SEQUENCE</scope>
    <source>
        <strain evidence="2">4032</strain>
    </source>
</reference>
<gene>
    <name evidence="2" type="ORF">PC115_g16633</name>
</gene>
<dbReference type="Proteomes" id="UP000774804">
    <property type="component" value="Unassembled WGS sequence"/>
</dbReference>
<proteinExistence type="predicted"/>
<dbReference type="InterPro" id="IPR009057">
    <property type="entry name" value="Homeodomain-like_sf"/>
</dbReference>
<accession>A0A8T1BC81</accession>
<dbReference type="AlphaFoldDB" id="A0A8T1BC81"/>
<dbReference type="SUPFAM" id="SSF46689">
    <property type="entry name" value="Homeodomain-like"/>
    <property type="match status" value="1"/>
</dbReference>
<evidence type="ECO:0008006" key="4">
    <source>
        <dbReference type="Google" id="ProtNLM"/>
    </source>
</evidence>
<feature type="transmembrane region" description="Helical" evidence="1">
    <location>
        <begin position="12"/>
        <end position="36"/>
    </location>
</feature>